<dbReference type="Proteomes" id="UP000195947">
    <property type="component" value="Unassembled WGS sequence"/>
</dbReference>
<protein>
    <submittedName>
        <fullName evidence="2">Uncharacterized protein</fullName>
    </submittedName>
</protein>
<name>A0AB38BHS0_9LACT</name>
<dbReference type="EMBL" id="FJMZ01000007">
    <property type="protein sequence ID" value="CZQ88631.1"/>
    <property type="molecule type" value="Genomic_DNA"/>
</dbReference>
<dbReference type="EMBL" id="FOQC01000014">
    <property type="protein sequence ID" value="SFH77613.1"/>
    <property type="molecule type" value="Genomic_DNA"/>
</dbReference>
<keyword evidence="3" id="KW-1185">Reference proteome</keyword>
<dbReference type="Proteomes" id="UP000199686">
    <property type="component" value="Unassembled WGS sequence"/>
</dbReference>
<proteinExistence type="predicted"/>
<reference evidence="1 3" key="1">
    <citation type="submission" date="2016-02" db="EMBL/GenBank/DDBJ databases">
        <authorList>
            <person name="Strepis N."/>
        </authorList>
    </citation>
    <scope>NUCLEOTIDE SEQUENCE [LARGE SCALE GENOMIC DNA]</scope>
    <source>
        <strain evidence="1">Trichococcus flocculiformis</strain>
    </source>
</reference>
<organism evidence="2 4">
    <name type="scientific">Trichococcus flocculiformis</name>
    <dbReference type="NCBI Taxonomy" id="82803"/>
    <lineage>
        <taxon>Bacteria</taxon>
        <taxon>Bacillati</taxon>
        <taxon>Bacillota</taxon>
        <taxon>Bacilli</taxon>
        <taxon>Lactobacillales</taxon>
        <taxon>Carnobacteriaceae</taxon>
        <taxon>Trichococcus</taxon>
    </lineage>
</organism>
<dbReference type="RefSeq" id="WP_086988589.1">
    <property type="nucleotide sequence ID" value="NZ_FJMZ01000007.1"/>
</dbReference>
<evidence type="ECO:0000313" key="4">
    <source>
        <dbReference type="Proteomes" id="UP000199686"/>
    </source>
</evidence>
<comment type="caution">
    <text evidence="2">The sequence shown here is derived from an EMBL/GenBank/DDBJ whole genome shotgun (WGS) entry which is preliminary data.</text>
</comment>
<reference evidence="2 4" key="2">
    <citation type="submission" date="2016-10" db="EMBL/GenBank/DDBJ databases">
        <authorList>
            <person name="Varghese N."/>
            <person name="Submissions S."/>
        </authorList>
    </citation>
    <scope>NUCLEOTIDE SEQUENCE [LARGE SCALE GENOMIC DNA]</scope>
    <source>
        <strain evidence="2 4">DSM 2094</strain>
    </source>
</reference>
<gene>
    <name evidence="2" type="ORF">SAMN04488507_101444</name>
    <name evidence="1" type="ORF">TFLO_1034</name>
</gene>
<evidence type="ECO:0000313" key="2">
    <source>
        <dbReference type="EMBL" id="SFH77613.1"/>
    </source>
</evidence>
<sequence length="84" mass="10218">MKDIEDYELLDWVCVVDESMYDKVAWFRLNGVDTKLKEIRLYPDRVQLHYLPPKDAKGYHFTYPLHKLIKYKIMNVDTAEFFEQ</sequence>
<evidence type="ECO:0000313" key="3">
    <source>
        <dbReference type="Proteomes" id="UP000195947"/>
    </source>
</evidence>
<evidence type="ECO:0000313" key="1">
    <source>
        <dbReference type="EMBL" id="CZQ88631.1"/>
    </source>
</evidence>
<accession>A0AB38BHS0</accession>
<dbReference type="AlphaFoldDB" id="A0AB38BHS0"/>